<dbReference type="Ensembl" id="ENSKMAT00000000716.1">
    <property type="protein sequence ID" value="ENSKMAP00000000686.1"/>
    <property type="gene ID" value="ENSKMAG00000000574.1"/>
</dbReference>
<dbReference type="AlphaFoldDB" id="A0A3Q2ZAR5"/>
<organism evidence="1 2">
    <name type="scientific">Kryptolebias marmoratus</name>
    <name type="common">Mangrove killifish</name>
    <name type="synonym">Rivulus marmoratus</name>
    <dbReference type="NCBI Taxonomy" id="37003"/>
    <lineage>
        <taxon>Eukaryota</taxon>
        <taxon>Metazoa</taxon>
        <taxon>Chordata</taxon>
        <taxon>Craniata</taxon>
        <taxon>Vertebrata</taxon>
        <taxon>Euteleostomi</taxon>
        <taxon>Actinopterygii</taxon>
        <taxon>Neopterygii</taxon>
        <taxon>Teleostei</taxon>
        <taxon>Neoteleostei</taxon>
        <taxon>Acanthomorphata</taxon>
        <taxon>Ovalentaria</taxon>
        <taxon>Atherinomorphae</taxon>
        <taxon>Cyprinodontiformes</taxon>
        <taxon>Rivulidae</taxon>
        <taxon>Kryptolebias</taxon>
    </lineage>
</organism>
<reference evidence="1" key="1">
    <citation type="submission" date="2025-08" db="UniProtKB">
        <authorList>
            <consortium name="Ensembl"/>
        </authorList>
    </citation>
    <scope>IDENTIFICATION</scope>
</reference>
<name>A0A3Q2ZAR5_KRYMA</name>
<evidence type="ECO:0000313" key="1">
    <source>
        <dbReference type="Ensembl" id="ENSKMAP00000000686.1"/>
    </source>
</evidence>
<dbReference type="KEGG" id="kmr:108238704"/>
<dbReference type="PANTHER" id="PTHR34444">
    <property type="entry name" value="LOC361192"/>
    <property type="match status" value="1"/>
</dbReference>
<dbReference type="GeneID" id="108238704"/>
<reference evidence="1" key="2">
    <citation type="submission" date="2025-09" db="UniProtKB">
        <authorList>
            <consortium name="Ensembl"/>
        </authorList>
    </citation>
    <scope>IDENTIFICATION</scope>
</reference>
<dbReference type="PANTHER" id="PTHR34444:SF1">
    <property type="entry name" value="CILIA- AND FLAGELLA-ASSOCIATED PROTEIN 90"/>
    <property type="match status" value="1"/>
</dbReference>
<dbReference type="CTD" id="134121"/>
<dbReference type="OMA" id="RKNGIAC"/>
<dbReference type="Pfam" id="PF15074">
    <property type="entry name" value="CFAP90"/>
    <property type="match status" value="1"/>
</dbReference>
<keyword evidence="2" id="KW-1185">Reference proteome</keyword>
<sequence>MDLSLETQNRPSCTLSAFSYIPPRRTEPKEMSYFNRESKVTDVSTYDQVFHQAEGYDMRLQRDNRRHWRGRGLDVHQEEKARPIPVLSSSEYGRRPAAALDCTDRPYARVASTRAEFYTKNGISWSLAEGYGPVVPT</sequence>
<dbReference type="RefSeq" id="XP_017276456.1">
    <property type="nucleotide sequence ID" value="XM_017420967.1"/>
</dbReference>
<accession>A0A3Q2ZAR5</accession>
<evidence type="ECO:0000313" key="2">
    <source>
        <dbReference type="Proteomes" id="UP000264800"/>
    </source>
</evidence>
<protein>
    <submittedName>
        <fullName evidence="1">Cilia and flagella associated protein 90</fullName>
    </submittedName>
</protein>
<dbReference type="STRING" id="37003.ENSKMAP00000000686"/>
<dbReference type="Proteomes" id="UP000264800">
    <property type="component" value="Unplaced"/>
</dbReference>
<dbReference type="InterPro" id="IPR027901">
    <property type="entry name" value="CFAP90"/>
</dbReference>
<dbReference type="GeneTree" id="ENSGT00390000015121"/>
<dbReference type="OrthoDB" id="10057935at2759"/>
<proteinExistence type="predicted"/>